<dbReference type="SUPFAM" id="SSF161098">
    <property type="entry name" value="MetI-like"/>
    <property type="match status" value="1"/>
</dbReference>
<dbReference type="InterPro" id="IPR035906">
    <property type="entry name" value="MetI-like_sf"/>
</dbReference>
<feature type="transmembrane region" description="Helical" evidence="6">
    <location>
        <begin position="193"/>
        <end position="214"/>
    </location>
</feature>
<feature type="transmembrane region" description="Helical" evidence="6">
    <location>
        <begin position="66"/>
        <end position="89"/>
    </location>
</feature>
<keyword evidence="4 6" id="KW-1133">Transmembrane helix</keyword>
<dbReference type="Proteomes" id="UP000291189">
    <property type="component" value="Unassembled WGS sequence"/>
</dbReference>
<comment type="similarity">
    <text evidence="6">Belongs to the binding-protein-dependent transport system permease family.</text>
</comment>
<evidence type="ECO:0000256" key="1">
    <source>
        <dbReference type="ARBA" id="ARBA00004141"/>
    </source>
</evidence>
<dbReference type="PANTHER" id="PTHR30177:SF4">
    <property type="entry name" value="OSMOPROTECTANT IMPORT PERMEASE PROTEIN OSMW"/>
    <property type="match status" value="1"/>
</dbReference>
<keyword evidence="3 6" id="KW-0812">Transmembrane</keyword>
<comment type="caution">
    <text evidence="8">The sequence shown here is derived from an EMBL/GenBank/DDBJ whole genome shotgun (WGS) entry which is preliminary data.</text>
</comment>
<evidence type="ECO:0000256" key="3">
    <source>
        <dbReference type="ARBA" id="ARBA00022692"/>
    </source>
</evidence>
<organism evidence="8 9">
    <name type="scientific">Nocardioides iriomotensis</name>
    <dbReference type="NCBI Taxonomy" id="715784"/>
    <lineage>
        <taxon>Bacteria</taxon>
        <taxon>Bacillati</taxon>
        <taxon>Actinomycetota</taxon>
        <taxon>Actinomycetes</taxon>
        <taxon>Propionibacteriales</taxon>
        <taxon>Nocardioidaceae</taxon>
        <taxon>Nocardioides</taxon>
    </lineage>
</organism>
<feature type="domain" description="ABC transmembrane type-1" evidence="7">
    <location>
        <begin position="32"/>
        <end position="211"/>
    </location>
</feature>
<dbReference type="GO" id="GO:0031460">
    <property type="term" value="P:glycine betaine transport"/>
    <property type="evidence" value="ECO:0007669"/>
    <property type="project" value="TreeGrafter"/>
</dbReference>
<evidence type="ECO:0000256" key="2">
    <source>
        <dbReference type="ARBA" id="ARBA00022448"/>
    </source>
</evidence>
<proteinExistence type="inferred from homology"/>
<feature type="transmembrane region" description="Helical" evidence="6">
    <location>
        <begin position="95"/>
        <end position="114"/>
    </location>
</feature>
<sequence>MPSTAAPSCLVDNDWVCAEYFRTRSGILTDALVQHIWITVVSVLLGLALAFPLALLARRYRRLEGIVVGATTAIYTIPSLALFALLLPFTGLTPATVIIGLALYSLTILVRNIIEGLKSVPPDVRESALGMGYGRTRMLFGVELPLALPTIMAGLRVAFVSTVALATVGSIVGYGGLGNLLLQAVDSQFKAQVLAAGALCVVLAVTFDVLLVGAQRVLTPWTRTRTTS</sequence>
<evidence type="ECO:0000256" key="6">
    <source>
        <dbReference type="RuleBase" id="RU363032"/>
    </source>
</evidence>
<dbReference type="AlphaFoldDB" id="A0A4Q5J9H7"/>
<feature type="transmembrane region" description="Helical" evidence="6">
    <location>
        <begin position="36"/>
        <end position="57"/>
    </location>
</feature>
<reference evidence="8 9" key="1">
    <citation type="submission" date="2019-01" db="EMBL/GenBank/DDBJ databases">
        <title>Nocardioides guangzhouensis sp. nov., an actinobacterium isolated from soil.</title>
        <authorList>
            <person name="Fu Y."/>
            <person name="Cai Y."/>
            <person name="Lin Z."/>
            <person name="Chen P."/>
        </authorList>
    </citation>
    <scope>NUCLEOTIDE SEQUENCE [LARGE SCALE GENOMIC DNA]</scope>
    <source>
        <strain evidence="8 9">NBRC 105384</strain>
    </source>
</reference>
<dbReference type="GO" id="GO:0005886">
    <property type="term" value="C:plasma membrane"/>
    <property type="evidence" value="ECO:0007669"/>
    <property type="project" value="UniProtKB-SubCell"/>
</dbReference>
<dbReference type="PROSITE" id="PS50928">
    <property type="entry name" value="ABC_TM1"/>
    <property type="match status" value="1"/>
</dbReference>
<feature type="transmembrane region" description="Helical" evidence="6">
    <location>
        <begin position="158"/>
        <end position="181"/>
    </location>
</feature>
<dbReference type="Pfam" id="PF00528">
    <property type="entry name" value="BPD_transp_1"/>
    <property type="match status" value="1"/>
</dbReference>
<dbReference type="GO" id="GO:0055085">
    <property type="term" value="P:transmembrane transport"/>
    <property type="evidence" value="ECO:0007669"/>
    <property type="project" value="InterPro"/>
</dbReference>
<dbReference type="EMBL" id="SDPU01000010">
    <property type="protein sequence ID" value="RYU14628.1"/>
    <property type="molecule type" value="Genomic_DNA"/>
</dbReference>
<dbReference type="PANTHER" id="PTHR30177">
    <property type="entry name" value="GLYCINE BETAINE/L-PROLINE TRANSPORT SYSTEM PERMEASE PROTEIN PROW"/>
    <property type="match status" value="1"/>
</dbReference>
<keyword evidence="2 6" id="KW-0813">Transport</keyword>
<gene>
    <name evidence="8" type="ORF">ETU37_03045</name>
</gene>
<evidence type="ECO:0000256" key="5">
    <source>
        <dbReference type="ARBA" id="ARBA00023136"/>
    </source>
</evidence>
<dbReference type="InterPro" id="IPR000515">
    <property type="entry name" value="MetI-like"/>
</dbReference>
<dbReference type="Gene3D" id="1.10.3720.10">
    <property type="entry name" value="MetI-like"/>
    <property type="match status" value="1"/>
</dbReference>
<comment type="subcellular location">
    <subcellularLocation>
        <location evidence="6">Cell membrane</location>
        <topology evidence="6">Multi-pass membrane protein</topology>
    </subcellularLocation>
    <subcellularLocation>
        <location evidence="1">Membrane</location>
        <topology evidence="1">Multi-pass membrane protein</topology>
    </subcellularLocation>
</comment>
<evidence type="ECO:0000256" key="4">
    <source>
        <dbReference type="ARBA" id="ARBA00022989"/>
    </source>
</evidence>
<dbReference type="InterPro" id="IPR051204">
    <property type="entry name" value="ABC_transp_perm/SBD"/>
</dbReference>
<dbReference type="CDD" id="cd06261">
    <property type="entry name" value="TM_PBP2"/>
    <property type="match status" value="1"/>
</dbReference>
<dbReference type="OrthoDB" id="3233284at2"/>
<evidence type="ECO:0000259" key="7">
    <source>
        <dbReference type="PROSITE" id="PS50928"/>
    </source>
</evidence>
<evidence type="ECO:0000313" key="8">
    <source>
        <dbReference type="EMBL" id="RYU14628.1"/>
    </source>
</evidence>
<accession>A0A4Q5J9H7</accession>
<protein>
    <submittedName>
        <fullName evidence="8">ABC transporter permease subunit</fullName>
    </submittedName>
</protein>
<keyword evidence="9" id="KW-1185">Reference proteome</keyword>
<name>A0A4Q5J9H7_9ACTN</name>
<keyword evidence="5 6" id="KW-0472">Membrane</keyword>
<evidence type="ECO:0000313" key="9">
    <source>
        <dbReference type="Proteomes" id="UP000291189"/>
    </source>
</evidence>